<gene>
    <name evidence="8" type="ORF">RM764_24790</name>
</gene>
<keyword evidence="9" id="KW-1185">Reference proteome</keyword>
<evidence type="ECO:0000313" key="9">
    <source>
        <dbReference type="Proteomes" id="UP001183809"/>
    </source>
</evidence>
<evidence type="ECO:0000256" key="1">
    <source>
        <dbReference type="ARBA" id="ARBA00010617"/>
    </source>
</evidence>
<evidence type="ECO:0000256" key="5">
    <source>
        <dbReference type="ARBA" id="ARBA00023004"/>
    </source>
</evidence>
<feature type="region of interest" description="Disordered" evidence="7">
    <location>
        <begin position="405"/>
        <end position="457"/>
    </location>
</feature>
<evidence type="ECO:0000256" key="4">
    <source>
        <dbReference type="ARBA" id="ARBA00023002"/>
    </source>
</evidence>
<proteinExistence type="inferred from homology"/>
<dbReference type="PRINTS" id="PR00463">
    <property type="entry name" value="EP450I"/>
</dbReference>
<dbReference type="PANTHER" id="PTHR24291">
    <property type="entry name" value="CYTOCHROME P450 FAMILY 4"/>
    <property type="match status" value="1"/>
</dbReference>
<reference evidence="9" key="1">
    <citation type="submission" date="2023-07" db="EMBL/GenBank/DDBJ databases">
        <title>30 novel species of actinomycetes from the DSMZ collection.</title>
        <authorList>
            <person name="Nouioui I."/>
        </authorList>
    </citation>
    <scope>NUCLEOTIDE SEQUENCE [LARGE SCALE GENOMIC DNA]</scope>
    <source>
        <strain evidence="9">DSM 41699</strain>
    </source>
</reference>
<organism evidence="8 9">
    <name type="scientific">Streptomyces gibsoniae</name>
    <dbReference type="NCBI Taxonomy" id="3075529"/>
    <lineage>
        <taxon>Bacteria</taxon>
        <taxon>Bacillati</taxon>
        <taxon>Actinomycetota</taxon>
        <taxon>Actinomycetes</taxon>
        <taxon>Kitasatosporales</taxon>
        <taxon>Streptomycetaceae</taxon>
        <taxon>Streptomyces</taxon>
    </lineage>
</organism>
<keyword evidence="4" id="KW-0560">Oxidoreductase</keyword>
<evidence type="ECO:0000256" key="3">
    <source>
        <dbReference type="ARBA" id="ARBA00022723"/>
    </source>
</evidence>
<dbReference type="Gene3D" id="1.10.630.10">
    <property type="entry name" value="Cytochrome P450"/>
    <property type="match status" value="1"/>
</dbReference>
<comment type="caution">
    <text evidence="8">The sequence shown here is derived from an EMBL/GenBank/DDBJ whole genome shotgun (WGS) entry which is preliminary data.</text>
</comment>
<evidence type="ECO:0000256" key="7">
    <source>
        <dbReference type="SAM" id="MobiDB-lite"/>
    </source>
</evidence>
<sequence length="457" mass="50036">MGHGISLFRRPLAFLNSLPAYGDVVEIRLGPQRAWLACHPELVHRVLMDARTFDKGGPQYDRLRPLMGNSLVTSAHEEHRRQRRLLQPAFHLSRITGYTQIMAEEAEAVCRTWRPGETVDVSAAMLALTTRVTSRVLFSDSLDAAAVAEVRDCLAALVRGLFIRTVVPVAPLFRIPAPANRRYRRAFDRLHAITDSVVEQRRRSSPRDDLLGTLLSAEEELGPASPVTAQEIHDQLITLLLTGVESTAMCLGSLFGLLPGHPEAERRLHSEIDAVLPGGRRPGGEDLPRLVYTRCVVAETLRTYPPGWLFTRITTRDTELGGVRLPKGTTVLYSPYLLHHDPASFPEPDRFLPDRWLPGPGAAARHGAMLPFAAGSRKCIGDTFALAEATLAVAAIAGRWRLRPLPGHAEQPRPAATLGPRALRMICEPRPHAPATEPPPHGTTARDPGPAQSAAAP</sequence>
<evidence type="ECO:0000256" key="2">
    <source>
        <dbReference type="ARBA" id="ARBA00022617"/>
    </source>
</evidence>
<dbReference type="InterPro" id="IPR050196">
    <property type="entry name" value="Cytochrome_P450_Monoox"/>
</dbReference>
<keyword evidence="3" id="KW-0479">Metal-binding</keyword>
<comment type="similarity">
    <text evidence="1">Belongs to the cytochrome P450 family.</text>
</comment>
<dbReference type="InterPro" id="IPR036396">
    <property type="entry name" value="Cyt_P450_sf"/>
</dbReference>
<dbReference type="EMBL" id="JAVREY010000033">
    <property type="protein sequence ID" value="MDT0466188.1"/>
    <property type="molecule type" value="Genomic_DNA"/>
</dbReference>
<dbReference type="InterPro" id="IPR001128">
    <property type="entry name" value="Cyt_P450"/>
</dbReference>
<dbReference type="PRINTS" id="PR00385">
    <property type="entry name" value="P450"/>
</dbReference>
<dbReference type="Proteomes" id="UP001183809">
    <property type="component" value="Unassembled WGS sequence"/>
</dbReference>
<evidence type="ECO:0000256" key="6">
    <source>
        <dbReference type="ARBA" id="ARBA00023033"/>
    </source>
</evidence>
<dbReference type="CDD" id="cd11049">
    <property type="entry name" value="CYP170A1-like"/>
    <property type="match status" value="1"/>
</dbReference>
<keyword evidence="2" id="KW-0349">Heme</keyword>
<keyword evidence="5" id="KW-0408">Iron</keyword>
<protein>
    <submittedName>
        <fullName evidence="8">Cytochrome P450</fullName>
    </submittedName>
</protein>
<dbReference type="PANTHER" id="PTHR24291:SF50">
    <property type="entry name" value="BIFUNCTIONAL ALBAFLAVENONE MONOOXYGENASE_TERPENE SYNTHASE"/>
    <property type="match status" value="1"/>
</dbReference>
<dbReference type="RefSeq" id="WP_311697654.1">
    <property type="nucleotide sequence ID" value="NZ_JAVREY010000033.1"/>
</dbReference>
<accession>A0ABU2TYY8</accession>
<dbReference type="Pfam" id="PF00067">
    <property type="entry name" value="p450"/>
    <property type="match status" value="1"/>
</dbReference>
<dbReference type="InterPro" id="IPR002401">
    <property type="entry name" value="Cyt_P450_E_grp-I"/>
</dbReference>
<dbReference type="SUPFAM" id="SSF48264">
    <property type="entry name" value="Cytochrome P450"/>
    <property type="match status" value="1"/>
</dbReference>
<keyword evidence="6" id="KW-0503">Monooxygenase</keyword>
<name>A0ABU2TYY8_9ACTN</name>
<evidence type="ECO:0000313" key="8">
    <source>
        <dbReference type="EMBL" id="MDT0466188.1"/>
    </source>
</evidence>